<accession>A0A8J8SX85</accession>
<sequence length="78" mass="9297">MNFREINTRKHKLTRSCQSSFLGDQQGPHNVTVLLDQFVAELQIYYYNLSKSSFYIVYAQLDKNQLLKLRQFFPHIVI</sequence>
<comment type="caution">
    <text evidence="1">The sequence shown here is derived from an EMBL/GenBank/DDBJ whole genome shotgun (WGS) entry which is preliminary data.</text>
</comment>
<protein>
    <submittedName>
        <fullName evidence="1">Uncharacterized protein</fullName>
    </submittedName>
</protein>
<reference evidence="1" key="1">
    <citation type="submission" date="2019-06" db="EMBL/GenBank/DDBJ databases">
        <authorList>
            <person name="Zheng W."/>
        </authorList>
    </citation>
    <scope>NUCLEOTIDE SEQUENCE</scope>
    <source>
        <strain evidence="1">QDHG01</strain>
    </source>
</reference>
<organism evidence="1 2">
    <name type="scientific">Halteria grandinella</name>
    <dbReference type="NCBI Taxonomy" id="5974"/>
    <lineage>
        <taxon>Eukaryota</taxon>
        <taxon>Sar</taxon>
        <taxon>Alveolata</taxon>
        <taxon>Ciliophora</taxon>
        <taxon>Intramacronucleata</taxon>
        <taxon>Spirotrichea</taxon>
        <taxon>Stichotrichia</taxon>
        <taxon>Sporadotrichida</taxon>
        <taxon>Halteriidae</taxon>
        <taxon>Halteria</taxon>
    </lineage>
</organism>
<name>A0A8J8SX85_HALGN</name>
<evidence type="ECO:0000313" key="2">
    <source>
        <dbReference type="Proteomes" id="UP000785679"/>
    </source>
</evidence>
<proteinExistence type="predicted"/>
<evidence type="ECO:0000313" key="1">
    <source>
        <dbReference type="EMBL" id="TNV73671.1"/>
    </source>
</evidence>
<dbReference type="EMBL" id="RRYP01018357">
    <property type="protein sequence ID" value="TNV73671.1"/>
    <property type="molecule type" value="Genomic_DNA"/>
</dbReference>
<gene>
    <name evidence="1" type="ORF">FGO68_gene10654</name>
</gene>
<dbReference type="Proteomes" id="UP000785679">
    <property type="component" value="Unassembled WGS sequence"/>
</dbReference>
<keyword evidence="2" id="KW-1185">Reference proteome</keyword>
<dbReference type="AlphaFoldDB" id="A0A8J8SX85"/>